<dbReference type="Proteomes" id="UP000242699">
    <property type="component" value="Unassembled WGS sequence"/>
</dbReference>
<dbReference type="AlphaFoldDB" id="A0A2T2WTE6"/>
<comment type="caution">
    <text evidence="1">The sequence shown here is derived from an EMBL/GenBank/DDBJ whole genome shotgun (WGS) entry which is preliminary data.</text>
</comment>
<protein>
    <submittedName>
        <fullName evidence="1">Uncharacterized protein</fullName>
    </submittedName>
</protein>
<gene>
    <name evidence="1" type="ORF">C7B43_16545</name>
</gene>
<reference evidence="1 2" key="1">
    <citation type="journal article" date="2014" name="BMC Genomics">
        <title>Comparison of environmental and isolate Sulfobacillus genomes reveals diverse carbon, sulfur, nitrogen, and hydrogen metabolisms.</title>
        <authorList>
            <person name="Justice N.B."/>
            <person name="Norman A."/>
            <person name="Brown C.T."/>
            <person name="Singh A."/>
            <person name="Thomas B.C."/>
            <person name="Banfield J.F."/>
        </authorList>
    </citation>
    <scope>NUCLEOTIDE SEQUENCE [LARGE SCALE GENOMIC DNA]</scope>
    <source>
        <strain evidence="1">AMDSBA1</strain>
    </source>
</reference>
<accession>A0A2T2WTE6</accession>
<proteinExistence type="predicted"/>
<evidence type="ECO:0000313" key="2">
    <source>
        <dbReference type="Proteomes" id="UP000242699"/>
    </source>
</evidence>
<dbReference type="EMBL" id="PXYT01000053">
    <property type="protein sequence ID" value="PSR25519.1"/>
    <property type="molecule type" value="Genomic_DNA"/>
</dbReference>
<sequence length="105" mass="11893">MRWYATQFTHYTGDDMFENFEPDDYFPIDADTLSDAVHQAAQTVYGPQVPPLRRIDDGDSPYGGVFTLSRYARRYFILNDGTLSNLPVFGVFADCVRDLSSHSAV</sequence>
<organism evidence="1 2">
    <name type="scientific">Sulfobacillus benefaciens</name>
    <dbReference type="NCBI Taxonomy" id="453960"/>
    <lineage>
        <taxon>Bacteria</taxon>
        <taxon>Bacillati</taxon>
        <taxon>Bacillota</taxon>
        <taxon>Clostridia</taxon>
        <taxon>Eubacteriales</taxon>
        <taxon>Clostridiales Family XVII. Incertae Sedis</taxon>
        <taxon>Sulfobacillus</taxon>
    </lineage>
</organism>
<name>A0A2T2WTE6_9FIRM</name>
<evidence type="ECO:0000313" key="1">
    <source>
        <dbReference type="EMBL" id="PSR25519.1"/>
    </source>
</evidence>